<dbReference type="PANTHER" id="PTHR22916">
    <property type="entry name" value="GLYCOSYLTRANSFERASE"/>
    <property type="match status" value="1"/>
</dbReference>
<name>A0A0F9A8I7_9ZZZZ</name>
<dbReference type="GO" id="GO:0016758">
    <property type="term" value="F:hexosyltransferase activity"/>
    <property type="evidence" value="ECO:0007669"/>
    <property type="project" value="UniProtKB-ARBA"/>
</dbReference>
<protein>
    <recommendedName>
        <fullName evidence="1">Glycosyltransferase 2-like domain-containing protein</fullName>
    </recommendedName>
</protein>
<organism evidence="2">
    <name type="scientific">marine sediment metagenome</name>
    <dbReference type="NCBI Taxonomy" id="412755"/>
    <lineage>
        <taxon>unclassified sequences</taxon>
        <taxon>metagenomes</taxon>
        <taxon>ecological metagenomes</taxon>
    </lineage>
</organism>
<proteinExistence type="predicted"/>
<dbReference type="PANTHER" id="PTHR22916:SF3">
    <property type="entry name" value="UDP-GLCNAC:BETAGAL BETA-1,3-N-ACETYLGLUCOSAMINYLTRANSFERASE-LIKE PROTEIN 1"/>
    <property type="match status" value="1"/>
</dbReference>
<dbReference type="Gene3D" id="3.90.550.10">
    <property type="entry name" value="Spore Coat Polysaccharide Biosynthesis Protein SpsA, Chain A"/>
    <property type="match status" value="1"/>
</dbReference>
<gene>
    <name evidence="2" type="ORF">LCGC14_2601620</name>
</gene>
<evidence type="ECO:0000259" key="1">
    <source>
        <dbReference type="Pfam" id="PF00535"/>
    </source>
</evidence>
<comment type="caution">
    <text evidence="2">The sequence shown here is derived from an EMBL/GenBank/DDBJ whole genome shotgun (WGS) entry which is preliminary data.</text>
</comment>
<reference evidence="2" key="1">
    <citation type="journal article" date="2015" name="Nature">
        <title>Complex archaea that bridge the gap between prokaryotes and eukaryotes.</title>
        <authorList>
            <person name="Spang A."/>
            <person name="Saw J.H."/>
            <person name="Jorgensen S.L."/>
            <person name="Zaremba-Niedzwiedzka K."/>
            <person name="Martijn J."/>
            <person name="Lind A.E."/>
            <person name="van Eijk R."/>
            <person name="Schleper C."/>
            <person name="Guy L."/>
            <person name="Ettema T.J."/>
        </authorList>
    </citation>
    <scope>NUCLEOTIDE SEQUENCE</scope>
</reference>
<accession>A0A0F9A8I7</accession>
<dbReference type="InterPro" id="IPR029044">
    <property type="entry name" value="Nucleotide-diphossugar_trans"/>
</dbReference>
<dbReference type="SUPFAM" id="SSF53448">
    <property type="entry name" value="Nucleotide-diphospho-sugar transferases"/>
    <property type="match status" value="1"/>
</dbReference>
<evidence type="ECO:0000313" key="2">
    <source>
        <dbReference type="EMBL" id="KKL05879.1"/>
    </source>
</evidence>
<sequence length="267" mass="30747">MSTLLSVIIPARNEKYLQQTIDDILHNSEGEIEVIAVLDGYWPSPSIKDDPRVRLIHHGTAKGMRPSINAAVSIAKGEYLLKCDAHCSFEKGFDVILTNDIEDNWIVVPRRYRLDVERWDIIEDGRPPIDYMYLSPDLHGKQWSRPDLADRKIDDLMSSQGSCWVMKKDYFHELELLDAEAYGSFFNEFQEIGLKCWLSGGFVKINKKTWYAHWHKSEGRGYSMGKSLKAQGEAGVKKWIEGDGWHKQIYPLSWLVDKFGPVPGWDE</sequence>
<feature type="domain" description="Glycosyltransferase 2-like" evidence="1">
    <location>
        <begin position="6"/>
        <end position="173"/>
    </location>
</feature>
<dbReference type="AlphaFoldDB" id="A0A0F9A8I7"/>
<dbReference type="InterPro" id="IPR001173">
    <property type="entry name" value="Glyco_trans_2-like"/>
</dbReference>
<dbReference type="EMBL" id="LAZR01043940">
    <property type="protein sequence ID" value="KKL05879.1"/>
    <property type="molecule type" value="Genomic_DNA"/>
</dbReference>
<dbReference type="Pfam" id="PF00535">
    <property type="entry name" value="Glycos_transf_2"/>
    <property type="match status" value="1"/>
</dbReference>